<name>A0AA86RNA9_9EUKA</name>
<dbReference type="InterPro" id="IPR032675">
    <property type="entry name" value="LRR_dom_sf"/>
</dbReference>
<evidence type="ECO:0000313" key="2">
    <source>
        <dbReference type="EMBL" id="CAL6089008.1"/>
    </source>
</evidence>
<sequence length="134" mass="15234">MRLEELHLSGNQGIDITPLQYVKSIRKLNIGYCGVHSIAALCTLNNLEELIAYDNVITDIWPLQYLNQLKIVDLQLNRIKDFSLIQNNPNFSQFNISNQLDSTTDETQVSNKIQCVDGATITLRKNSPRQLSIM</sequence>
<gene>
    <name evidence="1" type="ORF">HINF_LOCUS62784</name>
    <name evidence="2" type="ORF">HINF_LOCUS64493</name>
</gene>
<dbReference type="AlphaFoldDB" id="A0AA86RNA9"/>
<comment type="caution">
    <text evidence="1">The sequence shown here is derived from an EMBL/GenBank/DDBJ whole genome shotgun (WGS) entry which is preliminary data.</text>
</comment>
<dbReference type="PROSITE" id="PS51450">
    <property type="entry name" value="LRR"/>
    <property type="match status" value="1"/>
</dbReference>
<reference evidence="1" key="1">
    <citation type="submission" date="2023-06" db="EMBL/GenBank/DDBJ databases">
        <authorList>
            <person name="Kurt Z."/>
        </authorList>
    </citation>
    <scope>NUCLEOTIDE SEQUENCE</scope>
</reference>
<organism evidence="1">
    <name type="scientific">Hexamita inflata</name>
    <dbReference type="NCBI Taxonomy" id="28002"/>
    <lineage>
        <taxon>Eukaryota</taxon>
        <taxon>Metamonada</taxon>
        <taxon>Diplomonadida</taxon>
        <taxon>Hexamitidae</taxon>
        <taxon>Hexamitinae</taxon>
        <taxon>Hexamita</taxon>
    </lineage>
</organism>
<dbReference type="Proteomes" id="UP001642409">
    <property type="component" value="Unassembled WGS sequence"/>
</dbReference>
<evidence type="ECO:0000313" key="3">
    <source>
        <dbReference type="Proteomes" id="UP001642409"/>
    </source>
</evidence>
<evidence type="ECO:0000313" key="1">
    <source>
        <dbReference type="EMBL" id="CAI9975139.1"/>
    </source>
</evidence>
<proteinExistence type="predicted"/>
<accession>A0AA86RNA9</accession>
<reference evidence="2 3" key="2">
    <citation type="submission" date="2024-07" db="EMBL/GenBank/DDBJ databases">
        <authorList>
            <person name="Akdeniz Z."/>
        </authorList>
    </citation>
    <scope>NUCLEOTIDE SEQUENCE [LARGE SCALE GENOMIC DNA]</scope>
</reference>
<protein>
    <submittedName>
        <fullName evidence="1">Leucine-rich repeat domain-containing protein</fullName>
    </submittedName>
    <submittedName>
        <fullName evidence="2">Leucine-rich_repeat domain-containing protein</fullName>
    </submittedName>
</protein>
<dbReference type="SUPFAM" id="SSF52075">
    <property type="entry name" value="Outer arm dynein light chain 1"/>
    <property type="match status" value="1"/>
</dbReference>
<keyword evidence="3" id="KW-1185">Reference proteome</keyword>
<dbReference type="Gene3D" id="3.80.10.10">
    <property type="entry name" value="Ribonuclease Inhibitor"/>
    <property type="match status" value="1"/>
</dbReference>
<dbReference type="EMBL" id="CATOUU010001164">
    <property type="protein sequence ID" value="CAI9975139.1"/>
    <property type="molecule type" value="Genomic_DNA"/>
</dbReference>
<dbReference type="EMBL" id="CAXDID020000414">
    <property type="protein sequence ID" value="CAL6089008.1"/>
    <property type="molecule type" value="Genomic_DNA"/>
</dbReference>
<dbReference type="InterPro" id="IPR001611">
    <property type="entry name" value="Leu-rich_rpt"/>
</dbReference>